<accession>E6QN17</accession>
<name>E6QN17_9ZZZZ</name>
<organism evidence="1">
    <name type="scientific">mine drainage metagenome</name>
    <dbReference type="NCBI Taxonomy" id="410659"/>
    <lineage>
        <taxon>unclassified sequences</taxon>
        <taxon>metagenomes</taxon>
        <taxon>ecological metagenomes</taxon>
    </lineage>
</organism>
<sequence length="73" mass="8113">MQHDRAEDTGAAGVIFGKTPEKRVYSGMEQMRDAQFLFSDATFPKTPNKPCGRFQGPATLPRSSDCRCFLCPL</sequence>
<dbReference type="AlphaFoldDB" id="E6QN17"/>
<comment type="caution">
    <text evidence="1">The sequence shown here is derived from an EMBL/GenBank/DDBJ whole genome shotgun (WGS) entry which is preliminary data.</text>
</comment>
<protein>
    <submittedName>
        <fullName evidence="1">Uncharacterized protein</fullName>
    </submittedName>
</protein>
<reference evidence="1" key="1">
    <citation type="submission" date="2009-10" db="EMBL/GenBank/DDBJ databases">
        <title>Diversity of trophic interactions inside an arsenic-rich microbial ecosystem.</title>
        <authorList>
            <person name="Bertin P.N."/>
            <person name="Heinrich-Salmeron A."/>
            <person name="Pelletier E."/>
            <person name="Goulhen-Chollet F."/>
            <person name="Arsene-Ploetze F."/>
            <person name="Gallien S."/>
            <person name="Calteau A."/>
            <person name="Vallenet D."/>
            <person name="Casiot C."/>
            <person name="Chane-Woon-Ming B."/>
            <person name="Giloteaux L."/>
            <person name="Barakat M."/>
            <person name="Bonnefoy V."/>
            <person name="Bruneel O."/>
            <person name="Chandler M."/>
            <person name="Cleiss J."/>
            <person name="Duran R."/>
            <person name="Elbaz-Poulichet F."/>
            <person name="Fonknechten N."/>
            <person name="Lauga B."/>
            <person name="Mornico D."/>
            <person name="Ortet P."/>
            <person name="Schaeffer C."/>
            <person name="Siguier P."/>
            <person name="Alexander Thil Smith A."/>
            <person name="Van Dorsselaer A."/>
            <person name="Weissenbach J."/>
            <person name="Medigue C."/>
            <person name="Le Paslier D."/>
        </authorList>
    </citation>
    <scope>NUCLEOTIDE SEQUENCE</scope>
</reference>
<gene>
    <name evidence="1" type="ORF">CARN6_2122</name>
</gene>
<evidence type="ECO:0000313" key="1">
    <source>
        <dbReference type="EMBL" id="CBI08638.1"/>
    </source>
</evidence>
<dbReference type="EMBL" id="CABQ01000243">
    <property type="protein sequence ID" value="CBI08638.1"/>
    <property type="molecule type" value="Genomic_DNA"/>
</dbReference>
<proteinExistence type="predicted"/>